<feature type="compositionally biased region" description="Basic and acidic residues" evidence="1">
    <location>
        <begin position="346"/>
        <end position="356"/>
    </location>
</feature>
<dbReference type="InterPro" id="IPR032675">
    <property type="entry name" value="LRR_dom_sf"/>
</dbReference>
<comment type="caution">
    <text evidence="2">The sequence shown here is derived from an EMBL/GenBank/DDBJ whole genome shotgun (WGS) entry which is preliminary data.</text>
</comment>
<proteinExistence type="predicted"/>
<accession>A0A8H4XQT6</accession>
<evidence type="ECO:0000256" key="1">
    <source>
        <dbReference type="SAM" id="MobiDB-lite"/>
    </source>
</evidence>
<keyword evidence="3" id="KW-1185">Reference proteome</keyword>
<gene>
    <name evidence="2" type="ORF">FZEAL_40</name>
</gene>
<sequence length="389" mass="44458">MQEYDFDMDDYDFNMNYLVDDHEDDIDDYADDTFNVGKDISDWISLMKEIASKRPSDDQAQARFRAAVDFYRTVEDFPQPLGDANLERQYRHRPSVPTEIWQLIVEQVLEFCHAPRQSSLIALSRSCKTLRALAQPHLYFHPRELRTTAMQWRFRFTLAVEPDLANAVQSLQVVWHPYSLNSQLLIDIARACPNITKLHVRRDERNEDEDLVIKQDVYDMADLLDACPRLTKLRCSAHALTPGKGIHYEDSLVDSRLEKSLSQLETLALIGQDRWVFPTLLRRTSAKLTSLEFSCPLSPTQEPHFFTDLAVRSPFLKVLEVRAYLITSDDLMRAFSLINAAITHGKEPDGKDRVSELQKSPPTGNSRHTPSQGGNALGLGRPLGNMPQA</sequence>
<name>A0A8H4XQT6_9HYPO</name>
<reference evidence="2" key="2">
    <citation type="submission" date="2020-05" db="EMBL/GenBank/DDBJ databases">
        <authorList>
            <person name="Kim H.-S."/>
            <person name="Proctor R.H."/>
            <person name="Brown D.W."/>
        </authorList>
    </citation>
    <scope>NUCLEOTIDE SEQUENCE</scope>
    <source>
        <strain evidence="2">NRRL 22465</strain>
    </source>
</reference>
<dbReference type="EMBL" id="JABEYC010000001">
    <property type="protein sequence ID" value="KAF4984887.1"/>
    <property type="molecule type" value="Genomic_DNA"/>
</dbReference>
<dbReference type="Proteomes" id="UP000635477">
    <property type="component" value="Unassembled WGS sequence"/>
</dbReference>
<protein>
    <submittedName>
        <fullName evidence="2">Uncharacterized protein</fullName>
    </submittedName>
</protein>
<dbReference type="Gene3D" id="3.80.10.10">
    <property type="entry name" value="Ribonuclease Inhibitor"/>
    <property type="match status" value="1"/>
</dbReference>
<feature type="compositionally biased region" description="Polar residues" evidence="1">
    <location>
        <begin position="357"/>
        <end position="374"/>
    </location>
</feature>
<dbReference type="OrthoDB" id="5089581at2759"/>
<evidence type="ECO:0000313" key="2">
    <source>
        <dbReference type="EMBL" id="KAF4984887.1"/>
    </source>
</evidence>
<reference evidence="2" key="1">
    <citation type="journal article" date="2020" name="BMC Genomics">
        <title>Correction to: Identification and distribution of gene clusters required for synthesis of sphingolipid metabolism inhibitors in diverse species of the filamentous fungus Fusarium.</title>
        <authorList>
            <person name="Kim H.S."/>
            <person name="Lohmar J.M."/>
            <person name="Busman M."/>
            <person name="Brown D.W."/>
            <person name="Naumann T.A."/>
            <person name="Divon H.H."/>
            <person name="Lysoe E."/>
            <person name="Uhlig S."/>
            <person name="Proctor R.H."/>
        </authorList>
    </citation>
    <scope>NUCLEOTIDE SEQUENCE</scope>
    <source>
        <strain evidence="2">NRRL 22465</strain>
    </source>
</reference>
<feature type="region of interest" description="Disordered" evidence="1">
    <location>
        <begin position="346"/>
        <end position="389"/>
    </location>
</feature>
<evidence type="ECO:0000313" key="3">
    <source>
        <dbReference type="Proteomes" id="UP000635477"/>
    </source>
</evidence>
<organism evidence="2 3">
    <name type="scientific">Fusarium zealandicum</name>
    <dbReference type="NCBI Taxonomy" id="1053134"/>
    <lineage>
        <taxon>Eukaryota</taxon>
        <taxon>Fungi</taxon>
        <taxon>Dikarya</taxon>
        <taxon>Ascomycota</taxon>
        <taxon>Pezizomycotina</taxon>
        <taxon>Sordariomycetes</taxon>
        <taxon>Hypocreomycetidae</taxon>
        <taxon>Hypocreales</taxon>
        <taxon>Nectriaceae</taxon>
        <taxon>Fusarium</taxon>
        <taxon>Fusarium staphyleae species complex</taxon>
    </lineage>
</organism>
<dbReference type="AlphaFoldDB" id="A0A8H4XQT6"/>